<dbReference type="GO" id="GO:0000981">
    <property type="term" value="F:DNA-binding transcription factor activity, RNA polymerase II-specific"/>
    <property type="evidence" value="ECO:0007669"/>
    <property type="project" value="TreeGrafter"/>
</dbReference>
<dbReference type="EnsemblMetazoa" id="AMAM021146-RA">
    <property type="protein sequence ID" value="AMAM021146-PA"/>
    <property type="gene ID" value="AMAM021146"/>
</dbReference>
<evidence type="ECO:0000256" key="8">
    <source>
        <dbReference type="ARBA" id="ARBA00023242"/>
    </source>
</evidence>
<keyword evidence="13" id="KW-1185">Reference proteome</keyword>
<dbReference type="InterPro" id="IPR036236">
    <property type="entry name" value="Znf_C2H2_sf"/>
</dbReference>
<dbReference type="GO" id="GO:0005634">
    <property type="term" value="C:nucleus"/>
    <property type="evidence" value="ECO:0007669"/>
    <property type="project" value="UniProtKB-SubCell"/>
</dbReference>
<keyword evidence="4 9" id="KW-0863">Zinc-finger</keyword>
<dbReference type="PANTHER" id="PTHR45944:SF2">
    <property type="entry name" value="SCHNURRI, ISOFORM F"/>
    <property type="match status" value="1"/>
</dbReference>
<evidence type="ECO:0000256" key="10">
    <source>
        <dbReference type="SAM" id="MobiDB-lite"/>
    </source>
</evidence>
<keyword evidence="3" id="KW-0677">Repeat</keyword>
<dbReference type="InterPro" id="IPR051969">
    <property type="entry name" value="Zinc-finger_DNA-bd_regulators"/>
</dbReference>
<dbReference type="GO" id="GO:0008270">
    <property type="term" value="F:zinc ion binding"/>
    <property type="evidence" value="ECO:0007669"/>
    <property type="project" value="UniProtKB-KW"/>
</dbReference>
<feature type="region of interest" description="Disordered" evidence="10">
    <location>
        <begin position="448"/>
        <end position="479"/>
    </location>
</feature>
<comment type="subcellular location">
    <subcellularLocation>
        <location evidence="1">Nucleus</location>
    </subcellularLocation>
</comment>
<proteinExistence type="predicted"/>
<dbReference type="PROSITE" id="PS00028">
    <property type="entry name" value="ZINC_FINGER_C2H2_1"/>
    <property type="match status" value="1"/>
</dbReference>
<keyword evidence="8" id="KW-0539">Nucleus</keyword>
<reference evidence="13" key="1">
    <citation type="submission" date="2013-09" db="EMBL/GenBank/DDBJ databases">
        <title>The Genome Sequence of Anopheles maculatus species B.</title>
        <authorList>
            <consortium name="The Broad Institute Genomics Platform"/>
            <person name="Neafsey D.E."/>
            <person name="Besansky N."/>
            <person name="Howell P."/>
            <person name="Walton C."/>
            <person name="Young S.K."/>
            <person name="Zeng Q."/>
            <person name="Gargeya S."/>
            <person name="Fitzgerald M."/>
            <person name="Haas B."/>
            <person name="Abouelleil A."/>
            <person name="Allen A.W."/>
            <person name="Alvarado L."/>
            <person name="Arachchi H.M."/>
            <person name="Berlin A.M."/>
            <person name="Chapman S.B."/>
            <person name="Gainer-Dewar J."/>
            <person name="Goldberg J."/>
            <person name="Griggs A."/>
            <person name="Gujja S."/>
            <person name="Hansen M."/>
            <person name="Howarth C."/>
            <person name="Imamovic A."/>
            <person name="Ireland A."/>
            <person name="Larimer J."/>
            <person name="McCowan C."/>
            <person name="Murphy C."/>
            <person name="Pearson M."/>
            <person name="Poon T.W."/>
            <person name="Priest M."/>
            <person name="Roberts A."/>
            <person name="Saif S."/>
            <person name="Shea T."/>
            <person name="Sisk P."/>
            <person name="Sykes S."/>
            <person name="Wortman J."/>
            <person name="Nusbaum C."/>
            <person name="Birren B."/>
        </authorList>
    </citation>
    <scope>NUCLEOTIDE SEQUENCE [LARGE SCALE GENOMIC DNA]</scope>
    <source>
        <strain evidence="13">maculatus3</strain>
    </source>
</reference>
<evidence type="ECO:0000256" key="7">
    <source>
        <dbReference type="ARBA" id="ARBA00023163"/>
    </source>
</evidence>
<dbReference type="GO" id="GO:0000978">
    <property type="term" value="F:RNA polymerase II cis-regulatory region sequence-specific DNA binding"/>
    <property type="evidence" value="ECO:0007669"/>
    <property type="project" value="TreeGrafter"/>
</dbReference>
<evidence type="ECO:0000256" key="5">
    <source>
        <dbReference type="ARBA" id="ARBA00022833"/>
    </source>
</evidence>
<dbReference type="InterPro" id="IPR013087">
    <property type="entry name" value="Znf_C2H2_type"/>
</dbReference>
<feature type="compositionally biased region" description="Polar residues" evidence="10">
    <location>
        <begin position="215"/>
        <end position="237"/>
    </location>
</feature>
<evidence type="ECO:0000256" key="2">
    <source>
        <dbReference type="ARBA" id="ARBA00022723"/>
    </source>
</evidence>
<feature type="domain" description="C2H2-type" evidence="11">
    <location>
        <begin position="507"/>
        <end position="534"/>
    </location>
</feature>
<evidence type="ECO:0000313" key="12">
    <source>
        <dbReference type="EnsemblMetazoa" id="AMAM021146-PA"/>
    </source>
</evidence>
<keyword evidence="5" id="KW-0862">Zinc</keyword>
<keyword evidence="6" id="KW-0805">Transcription regulation</keyword>
<dbReference type="VEuPathDB" id="VectorBase:AMAM021146"/>
<keyword evidence="7" id="KW-0804">Transcription</keyword>
<evidence type="ECO:0000256" key="9">
    <source>
        <dbReference type="PROSITE-ProRule" id="PRU00042"/>
    </source>
</evidence>
<evidence type="ECO:0000256" key="6">
    <source>
        <dbReference type="ARBA" id="ARBA00023015"/>
    </source>
</evidence>
<dbReference type="SUPFAM" id="SSF57667">
    <property type="entry name" value="beta-beta-alpha zinc fingers"/>
    <property type="match status" value="1"/>
</dbReference>
<name>A0A182T7E0_9DIPT</name>
<dbReference type="PROSITE" id="PS50157">
    <property type="entry name" value="ZINC_FINGER_C2H2_2"/>
    <property type="match status" value="1"/>
</dbReference>
<reference evidence="12" key="2">
    <citation type="submission" date="2020-05" db="UniProtKB">
        <authorList>
            <consortium name="EnsemblMetazoa"/>
        </authorList>
    </citation>
    <scope>IDENTIFICATION</scope>
    <source>
        <strain evidence="12">maculatus3</strain>
    </source>
</reference>
<evidence type="ECO:0000313" key="13">
    <source>
        <dbReference type="Proteomes" id="UP000075901"/>
    </source>
</evidence>
<evidence type="ECO:0000256" key="3">
    <source>
        <dbReference type="ARBA" id="ARBA00022737"/>
    </source>
</evidence>
<evidence type="ECO:0000256" key="1">
    <source>
        <dbReference type="ARBA" id="ARBA00004123"/>
    </source>
</evidence>
<dbReference type="Gene3D" id="3.30.160.60">
    <property type="entry name" value="Classic Zinc Finger"/>
    <property type="match status" value="1"/>
</dbReference>
<feature type="region of interest" description="Disordered" evidence="10">
    <location>
        <begin position="202"/>
        <end position="275"/>
    </location>
</feature>
<dbReference type="SMART" id="SM00355">
    <property type="entry name" value="ZnF_C2H2"/>
    <property type="match status" value="1"/>
</dbReference>
<feature type="compositionally biased region" description="Polar residues" evidence="10">
    <location>
        <begin position="448"/>
        <end position="464"/>
    </location>
</feature>
<organism evidence="12 13">
    <name type="scientific">Anopheles maculatus</name>
    <dbReference type="NCBI Taxonomy" id="74869"/>
    <lineage>
        <taxon>Eukaryota</taxon>
        <taxon>Metazoa</taxon>
        <taxon>Ecdysozoa</taxon>
        <taxon>Arthropoda</taxon>
        <taxon>Hexapoda</taxon>
        <taxon>Insecta</taxon>
        <taxon>Pterygota</taxon>
        <taxon>Neoptera</taxon>
        <taxon>Endopterygota</taxon>
        <taxon>Diptera</taxon>
        <taxon>Nematocera</taxon>
        <taxon>Culicoidea</taxon>
        <taxon>Culicidae</taxon>
        <taxon>Anophelinae</taxon>
        <taxon>Anopheles</taxon>
        <taxon>Anopheles maculatus group</taxon>
    </lineage>
</organism>
<dbReference type="Proteomes" id="UP000075901">
    <property type="component" value="Unassembled WGS sequence"/>
</dbReference>
<keyword evidence="2" id="KW-0479">Metal-binding</keyword>
<sequence length="543" mass="59313">YNPLTLPAVPAPGQASQIVHGGKLIPFVQGIPGPNTLTSASLQIELMTPTRTTQSSTNTQSLLSIVVPGTSGPNINDTAMNLESSSMFYKPHQTVSSPLLATVGSRGPYIVTSSNEQPLPMVEQHKKTIPPKNGLTRSQIWSPAKQQSLDFNSPSPPAPKKSFNFTRMADNISPRKKESTFASKVDEIRHFHFDTVIAKSDILIKPPPPPPPPLVSTSQDASTSCGQDNSTAPSSKPNRFLRPNTLPLKPGTFTPKRHHGITPTNNTMPLISPETPRPSKSCRELYFNGHAYTNIGLKSSTKPFYCTVNKTQPFYFQTQKQLSMYSNWQVHPENDPHPLGLKQVTVLSLYDSNQHRDRRFAIAGSKTVPLTVVNSSSSNNSNDRTCFTSSSSSCEMQVRISPVEVKSNVTCPPGYVLSTLASHQPFDCTQPATASCISSFDNHCGSQSPYSEKSKQSEVPTSGDITGVGGSLSRHASRSASAERALSGGFESTEEYTYVRGRGRGKYVCNECGIRCKKPSMLKKHIRTHTDVRPYSCQYCSFQ</sequence>
<evidence type="ECO:0000256" key="4">
    <source>
        <dbReference type="ARBA" id="ARBA00022771"/>
    </source>
</evidence>
<accession>A0A182T7E0</accession>
<evidence type="ECO:0000259" key="11">
    <source>
        <dbReference type="PROSITE" id="PS50157"/>
    </source>
</evidence>
<dbReference type="FunFam" id="3.30.160.60:FF:000594">
    <property type="entry name" value="Transcription factor HIVEP2"/>
    <property type="match status" value="1"/>
</dbReference>
<feature type="compositionally biased region" description="Pro residues" evidence="10">
    <location>
        <begin position="205"/>
        <end position="214"/>
    </location>
</feature>
<protein>
    <recommendedName>
        <fullName evidence="11">C2H2-type domain-containing protein</fullName>
    </recommendedName>
</protein>
<dbReference type="PANTHER" id="PTHR45944">
    <property type="entry name" value="SCHNURRI, ISOFORM F"/>
    <property type="match status" value="1"/>
</dbReference>
<dbReference type="AlphaFoldDB" id="A0A182T7E0"/>